<comment type="caution">
    <text evidence="3">Lacks conserved residue(s) required for the propagation of feature annotation.</text>
</comment>
<protein>
    <recommendedName>
        <fullName evidence="1">diguanylate cyclase</fullName>
        <ecNumber evidence="1">2.7.7.65</ecNumber>
    </recommendedName>
</protein>
<evidence type="ECO:0000259" key="5">
    <source>
        <dbReference type="PROSITE" id="PS50110"/>
    </source>
</evidence>
<sequence length="433" mass="46642">MEEKRGTGHGKRTTVLLAEAEGVACDVLASLLGPRFDAVVMAASLAEARKAVAQGAPDMAVVAARLPGGGAALAAALRQACRSMPLFLTGTAEDVLSVLATLSLPGVRAVVRPFDPTALAEALDDAVLEIGSRQSAEDAWELVRHFLDEAPQPAAILHGGRVVSINRAFLRFMGLASVQEFTAKGLSLEHFLADPPPREGLAAWACRLPDDRLDREHRLRLHHPGRPDQPAHVFQVAATRLPGRDRCLLTLADVTDLELERRELLDLANLDPLTRAMNRRKLTEVLGDEAARAARYRSPLSVVLLDIDRFKAINDTHGHAVGDAVLVELAARLRAGLRQVDRLARYGGEEFVVVAPGINGQGAYDLAERLRLAVGDKEFAGVGRVTASFGVAGHVPGQEPEAMLRRADEALYRAKNGGRNKVEREASPQHDAR</sequence>
<dbReference type="PANTHER" id="PTHR45138">
    <property type="entry name" value="REGULATORY COMPONENTS OF SENSORY TRANSDUCTION SYSTEM"/>
    <property type="match status" value="1"/>
</dbReference>
<dbReference type="SMART" id="SM00267">
    <property type="entry name" value="GGDEF"/>
    <property type="match status" value="1"/>
</dbReference>
<dbReference type="EC" id="2.7.7.65" evidence="1"/>
<dbReference type="GO" id="GO:0005886">
    <property type="term" value="C:plasma membrane"/>
    <property type="evidence" value="ECO:0007669"/>
    <property type="project" value="TreeGrafter"/>
</dbReference>
<dbReference type="FunFam" id="3.30.70.270:FF:000001">
    <property type="entry name" value="Diguanylate cyclase domain protein"/>
    <property type="match status" value="1"/>
</dbReference>
<dbReference type="InterPro" id="IPR050469">
    <property type="entry name" value="Diguanylate_Cyclase"/>
</dbReference>
<dbReference type="Gene3D" id="3.30.70.270">
    <property type="match status" value="1"/>
</dbReference>
<dbReference type="GO" id="GO:0052621">
    <property type="term" value="F:diguanylate cyclase activity"/>
    <property type="evidence" value="ECO:0007669"/>
    <property type="project" value="UniProtKB-EC"/>
</dbReference>
<dbReference type="HOGENOM" id="CLU_000445_11_28_7"/>
<evidence type="ECO:0000256" key="3">
    <source>
        <dbReference type="PROSITE-ProRule" id="PRU00169"/>
    </source>
</evidence>
<evidence type="ECO:0000259" key="6">
    <source>
        <dbReference type="PROSITE" id="PS50887"/>
    </source>
</evidence>
<evidence type="ECO:0000313" key="7">
    <source>
        <dbReference type="EMBL" id="EHJ48459.1"/>
    </source>
</evidence>
<dbReference type="InterPro" id="IPR043128">
    <property type="entry name" value="Rev_trsase/Diguanyl_cyclase"/>
</dbReference>
<dbReference type="SMART" id="SM00448">
    <property type="entry name" value="REC"/>
    <property type="match status" value="1"/>
</dbReference>
<dbReference type="GO" id="GO:1902201">
    <property type="term" value="P:negative regulation of bacterial-type flagellum-dependent cell motility"/>
    <property type="evidence" value="ECO:0007669"/>
    <property type="project" value="TreeGrafter"/>
</dbReference>
<dbReference type="STRING" id="694327.DFW101_2455"/>
<dbReference type="EMBL" id="CM001368">
    <property type="protein sequence ID" value="EHJ48459.1"/>
    <property type="molecule type" value="Genomic_DNA"/>
</dbReference>
<dbReference type="OrthoDB" id="9812260at2"/>
<dbReference type="SUPFAM" id="SSF55073">
    <property type="entry name" value="Nucleotide cyclase"/>
    <property type="match status" value="1"/>
</dbReference>
<dbReference type="GO" id="GO:0000160">
    <property type="term" value="P:phosphorelay signal transduction system"/>
    <property type="evidence" value="ECO:0007669"/>
    <property type="project" value="InterPro"/>
</dbReference>
<name>G7Q6X6_9BACT</name>
<dbReference type="PROSITE" id="PS50887">
    <property type="entry name" value="GGDEF"/>
    <property type="match status" value="1"/>
</dbReference>
<dbReference type="eggNOG" id="COG3706">
    <property type="taxonomic scope" value="Bacteria"/>
</dbReference>
<dbReference type="RefSeq" id="WP_009181833.1">
    <property type="nucleotide sequence ID" value="NZ_CM001368.1"/>
</dbReference>
<keyword evidence="8" id="KW-1185">Reference proteome</keyword>
<evidence type="ECO:0000256" key="4">
    <source>
        <dbReference type="SAM" id="MobiDB-lite"/>
    </source>
</evidence>
<dbReference type="SUPFAM" id="SSF52172">
    <property type="entry name" value="CheY-like"/>
    <property type="match status" value="1"/>
</dbReference>
<feature type="compositionally biased region" description="Basic and acidic residues" evidence="4">
    <location>
        <begin position="420"/>
        <end position="433"/>
    </location>
</feature>
<evidence type="ECO:0000313" key="8">
    <source>
        <dbReference type="Proteomes" id="UP000004662"/>
    </source>
</evidence>
<evidence type="ECO:0000256" key="1">
    <source>
        <dbReference type="ARBA" id="ARBA00012528"/>
    </source>
</evidence>
<dbReference type="PANTHER" id="PTHR45138:SF9">
    <property type="entry name" value="DIGUANYLATE CYCLASE DGCM-RELATED"/>
    <property type="match status" value="1"/>
</dbReference>
<dbReference type="CDD" id="cd01949">
    <property type="entry name" value="GGDEF"/>
    <property type="match status" value="1"/>
</dbReference>
<dbReference type="NCBIfam" id="TIGR00254">
    <property type="entry name" value="GGDEF"/>
    <property type="match status" value="1"/>
</dbReference>
<dbReference type="Gene3D" id="3.30.450.20">
    <property type="entry name" value="PAS domain"/>
    <property type="match status" value="1"/>
</dbReference>
<dbReference type="Proteomes" id="UP000004662">
    <property type="component" value="Chromosome"/>
</dbReference>
<dbReference type="InterPro" id="IPR011006">
    <property type="entry name" value="CheY-like_superfamily"/>
</dbReference>
<proteinExistence type="predicted"/>
<gene>
    <name evidence="7" type="ORF">DFW101_2455</name>
</gene>
<accession>G7Q6X6</accession>
<feature type="region of interest" description="Disordered" evidence="4">
    <location>
        <begin position="412"/>
        <end position="433"/>
    </location>
</feature>
<organism evidence="7 8">
    <name type="scientific">Solidesulfovibrio carbinoliphilus subsp. oakridgensis</name>
    <dbReference type="NCBI Taxonomy" id="694327"/>
    <lineage>
        <taxon>Bacteria</taxon>
        <taxon>Pseudomonadati</taxon>
        <taxon>Thermodesulfobacteriota</taxon>
        <taxon>Desulfovibrionia</taxon>
        <taxon>Desulfovibrionales</taxon>
        <taxon>Desulfovibrionaceae</taxon>
        <taxon>Solidesulfovibrio</taxon>
    </lineage>
</organism>
<dbReference type="InterPro" id="IPR001789">
    <property type="entry name" value="Sig_transdc_resp-reg_receiver"/>
</dbReference>
<dbReference type="GO" id="GO:0043709">
    <property type="term" value="P:cell adhesion involved in single-species biofilm formation"/>
    <property type="evidence" value="ECO:0007669"/>
    <property type="project" value="TreeGrafter"/>
</dbReference>
<evidence type="ECO:0000256" key="2">
    <source>
        <dbReference type="ARBA" id="ARBA00034247"/>
    </source>
</evidence>
<dbReference type="Gene3D" id="3.40.50.2300">
    <property type="match status" value="1"/>
</dbReference>
<reference evidence="8" key="1">
    <citation type="journal article" date="2015" name="Genome Announc.">
        <title>High-Quality Draft Genome Sequence of Desulfovibrio carbinoliphilus FW-101-2B, an Organic Acid-Oxidizing Sulfate-Reducing Bacterium Isolated from Uranium(VI)-Contaminated Groundwater.</title>
        <authorList>
            <person name="Ramsay B.D."/>
            <person name="Hwang C."/>
            <person name="Woo H.L."/>
            <person name="Carroll S.L."/>
            <person name="Lucas S."/>
            <person name="Han J."/>
            <person name="Lapidus A.L."/>
            <person name="Cheng J.F."/>
            <person name="Goodwin L.A."/>
            <person name="Pitluck S."/>
            <person name="Peters L."/>
            <person name="Chertkov O."/>
            <person name="Held B."/>
            <person name="Detter J.C."/>
            <person name="Han C.S."/>
            <person name="Tapia R."/>
            <person name="Land M.L."/>
            <person name="Hauser L.J."/>
            <person name="Kyrpides N.C."/>
            <person name="Ivanova N.N."/>
            <person name="Mikhailova N."/>
            <person name="Pagani I."/>
            <person name="Woyke T."/>
            <person name="Arkin A.P."/>
            <person name="Dehal P."/>
            <person name="Chivian D."/>
            <person name="Criddle C.S."/>
            <person name="Wu W."/>
            <person name="Chakraborty R."/>
            <person name="Hazen T.C."/>
            <person name="Fields M.W."/>
        </authorList>
    </citation>
    <scope>NUCLEOTIDE SEQUENCE [LARGE SCALE GENOMIC DNA]</scope>
    <source>
        <strain evidence="8">FW-101-2B</strain>
    </source>
</reference>
<feature type="domain" description="GGDEF" evidence="6">
    <location>
        <begin position="298"/>
        <end position="427"/>
    </location>
</feature>
<dbReference type="AlphaFoldDB" id="G7Q6X6"/>
<dbReference type="Pfam" id="PF00990">
    <property type="entry name" value="GGDEF"/>
    <property type="match status" value="1"/>
</dbReference>
<dbReference type="InterPro" id="IPR000160">
    <property type="entry name" value="GGDEF_dom"/>
</dbReference>
<dbReference type="PROSITE" id="PS50110">
    <property type="entry name" value="RESPONSE_REGULATORY"/>
    <property type="match status" value="1"/>
</dbReference>
<dbReference type="InterPro" id="IPR029787">
    <property type="entry name" value="Nucleotide_cyclase"/>
</dbReference>
<comment type="catalytic activity">
    <reaction evidence="2">
        <text>2 GTP = 3',3'-c-di-GMP + 2 diphosphate</text>
        <dbReference type="Rhea" id="RHEA:24898"/>
        <dbReference type="ChEBI" id="CHEBI:33019"/>
        <dbReference type="ChEBI" id="CHEBI:37565"/>
        <dbReference type="ChEBI" id="CHEBI:58805"/>
        <dbReference type="EC" id="2.7.7.65"/>
    </reaction>
</comment>
<feature type="domain" description="Response regulatory" evidence="5">
    <location>
        <begin position="14"/>
        <end position="127"/>
    </location>
</feature>